<reference evidence="3 4" key="1">
    <citation type="submission" date="2019-09" db="EMBL/GenBank/DDBJ databases">
        <title>Genome sequence and assembly of Taibaiella sp.</title>
        <authorList>
            <person name="Chhetri G."/>
        </authorList>
    </citation>
    <scope>NUCLEOTIDE SEQUENCE [LARGE SCALE GENOMIC DNA]</scope>
    <source>
        <strain evidence="3 4">KVB11</strain>
    </source>
</reference>
<accession>A0A5M6CDA9</accession>
<dbReference type="InterPro" id="IPR026444">
    <property type="entry name" value="Secre_tail"/>
</dbReference>
<evidence type="ECO:0000256" key="1">
    <source>
        <dbReference type="SAM" id="SignalP"/>
    </source>
</evidence>
<keyword evidence="1" id="KW-0732">Signal</keyword>
<feature type="domain" description="Secretion system C-terminal sorting" evidence="2">
    <location>
        <begin position="547"/>
        <end position="616"/>
    </location>
</feature>
<evidence type="ECO:0000259" key="2">
    <source>
        <dbReference type="Pfam" id="PF18962"/>
    </source>
</evidence>
<organism evidence="3 4">
    <name type="scientific">Taibaiella lutea</name>
    <dbReference type="NCBI Taxonomy" id="2608001"/>
    <lineage>
        <taxon>Bacteria</taxon>
        <taxon>Pseudomonadati</taxon>
        <taxon>Bacteroidota</taxon>
        <taxon>Chitinophagia</taxon>
        <taxon>Chitinophagales</taxon>
        <taxon>Chitinophagaceae</taxon>
        <taxon>Taibaiella</taxon>
    </lineage>
</organism>
<dbReference type="NCBIfam" id="TIGR04183">
    <property type="entry name" value="Por_Secre_tail"/>
    <property type="match status" value="1"/>
</dbReference>
<dbReference type="Pfam" id="PF18962">
    <property type="entry name" value="Por_Secre_tail"/>
    <property type="match status" value="1"/>
</dbReference>
<dbReference type="Proteomes" id="UP000323632">
    <property type="component" value="Unassembled WGS sequence"/>
</dbReference>
<evidence type="ECO:0000313" key="4">
    <source>
        <dbReference type="Proteomes" id="UP000323632"/>
    </source>
</evidence>
<name>A0A5M6CDA9_9BACT</name>
<feature type="chain" id="PRO_5024426126" evidence="1">
    <location>
        <begin position="25"/>
        <end position="620"/>
    </location>
</feature>
<feature type="signal peptide" evidence="1">
    <location>
        <begin position="1"/>
        <end position="24"/>
    </location>
</feature>
<keyword evidence="4" id="KW-1185">Reference proteome</keyword>
<dbReference type="EMBL" id="VWSH01000003">
    <property type="protein sequence ID" value="KAA5533154.1"/>
    <property type="molecule type" value="Genomic_DNA"/>
</dbReference>
<gene>
    <name evidence="3" type="ORF">F0919_11430</name>
</gene>
<proteinExistence type="predicted"/>
<dbReference type="AlphaFoldDB" id="A0A5M6CDA9"/>
<protein>
    <submittedName>
        <fullName evidence="3">T9SS type A sorting domain-containing protein</fullName>
    </submittedName>
</protein>
<comment type="caution">
    <text evidence="3">The sequence shown here is derived from an EMBL/GenBank/DDBJ whole genome shotgun (WGS) entry which is preliminary data.</text>
</comment>
<evidence type="ECO:0000313" key="3">
    <source>
        <dbReference type="EMBL" id="KAA5533154.1"/>
    </source>
</evidence>
<sequence>MIKMNRLSRLLLILFVFLSQHSRAQEMILPLKENQVVKTRSMQRNPTAQKPTGLTLPFFEDFTDNDPYPNQSRWTDKQVYINNTMGRGIISRGVATFDALNEKGVVYYDSVGAFTTIFADSLTSQTFDMSGFQPSDSIYLSFFYQCGGYGFYAKPWDSLTLFFLGSNGLWKEVWSLKGDTAQVGFQQAMIPITDTAYFNDNFRFRWVNLATIGISNSNWNIDYIRMDKNRNRFDTVLHDLAFTADPEFLLNDFTSMPFRHFKTNPANFLASNTIAHLQNNGPNNLAFTVHYDSKDVASGSGLGSSNTNITISPFNTGTATMSVYNAATFNPPNPNDRVVFEQKFNCAAQYPNESLDNDTIIRQQVFDNYFAYDDGTAELSYFLNLAVNAPGATAIEYALYQPDTIRGVAIRFATTLPSQSYKNFSLAVMRDIAFNGGTDQTVYQENFLTPAYIDTINAFYIYNFSQPVIMNPGVFYISIIQPAGGISDSLQIALDANRVGGNHRYFKVGVSWESSQLEGALMVRPMVGAALVLGVKDPKEANIDFQLYPNPAGQYLNIRTEAAISNKARYEIVNAIGRKYREDKLDTQHNIDIRELPAGIYFFRIINDEQFSGVRKFVKY</sequence>